<keyword evidence="2" id="KW-1185">Reference proteome</keyword>
<proteinExistence type="predicted"/>
<dbReference type="AlphaFoldDB" id="A0A4Q9Q376"/>
<organism evidence="1 2">
    <name type="scientific">Dichomitus squalens</name>
    <dbReference type="NCBI Taxonomy" id="114155"/>
    <lineage>
        <taxon>Eukaryota</taxon>
        <taxon>Fungi</taxon>
        <taxon>Dikarya</taxon>
        <taxon>Basidiomycota</taxon>
        <taxon>Agaricomycotina</taxon>
        <taxon>Agaricomycetes</taxon>
        <taxon>Polyporales</taxon>
        <taxon>Polyporaceae</taxon>
        <taxon>Dichomitus</taxon>
    </lineage>
</organism>
<name>A0A4Q9Q376_9APHY</name>
<reference evidence="1 2" key="1">
    <citation type="submission" date="2019-01" db="EMBL/GenBank/DDBJ databases">
        <title>Draft genome sequences of three monokaryotic isolates of the white-rot basidiomycete fungus Dichomitus squalens.</title>
        <authorList>
            <consortium name="DOE Joint Genome Institute"/>
            <person name="Lopez S.C."/>
            <person name="Andreopoulos B."/>
            <person name="Pangilinan J."/>
            <person name="Lipzen A."/>
            <person name="Riley R."/>
            <person name="Ahrendt S."/>
            <person name="Ng V."/>
            <person name="Barry K."/>
            <person name="Daum C."/>
            <person name="Grigoriev I.V."/>
            <person name="Hilden K.S."/>
            <person name="Makela M.R."/>
            <person name="de Vries R.P."/>
        </authorList>
    </citation>
    <scope>NUCLEOTIDE SEQUENCE [LARGE SCALE GENOMIC DNA]</scope>
    <source>
        <strain evidence="1 2">CBS 464.89</strain>
    </source>
</reference>
<sequence length="134" mass="14621">MSAHEDSKQAFFPASLELIAPLIVPTFSPPMPLCSLTPNGSLLPASLPSSKSSSPECPPNIPNLLVHISRGFVQYLEPCDIADFKAAKDLLPKYLDLSRTWTKQEKASISGLVTATASGFPIFAKYKGHWHIER</sequence>
<dbReference type="EMBL" id="ML145099">
    <property type="protein sequence ID" value="TBU61326.1"/>
    <property type="molecule type" value="Genomic_DNA"/>
</dbReference>
<protein>
    <submittedName>
        <fullName evidence="1">Uncharacterized protein</fullName>
    </submittedName>
</protein>
<gene>
    <name evidence="1" type="ORF">BD310DRAFT_219307</name>
</gene>
<evidence type="ECO:0000313" key="1">
    <source>
        <dbReference type="EMBL" id="TBU61326.1"/>
    </source>
</evidence>
<evidence type="ECO:0000313" key="2">
    <source>
        <dbReference type="Proteomes" id="UP000292082"/>
    </source>
</evidence>
<accession>A0A4Q9Q376</accession>
<dbReference type="Proteomes" id="UP000292082">
    <property type="component" value="Unassembled WGS sequence"/>
</dbReference>